<dbReference type="InterPro" id="IPR024072">
    <property type="entry name" value="DHFR-like_dom_sf"/>
</dbReference>
<comment type="caution">
    <text evidence="2">The sequence shown here is derived from an EMBL/GenBank/DDBJ whole genome shotgun (WGS) entry which is preliminary data.</text>
</comment>
<dbReference type="RefSeq" id="WP_183635024.1">
    <property type="nucleotide sequence ID" value="NZ_BAABLE010000005.1"/>
</dbReference>
<proteinExistence type="predicted"/>
<evidence type="ECO:0000259" key="1">
    <source>
        <dbReference type="Pfam" id="PF01872"/>
    </source>
</evidence>
<dbReference type="AlphaFoldDB" id="A0A840BN70"/>
<evidence type="ECO:0000313" key="3">
    <source>
        <dbReference type="Proteomes" id="UP000561045"/>
    </source>
</evidence>
<protein>
    <submittedName>
        <fullName evidence="2">Dihydrofolate reductase</fullName>
    </submittedName>
</protein>
<dbReference type="PANTHER" id="PTHR38011">
    <property type="entry name" value="DIHYDROFOLATE REDUCTASE FAMILY PROTEIN (AFU_ORTHOLOGUE AFUA_8G06820)"/>
    <property type="match status" value="1"/>
</dbReference>
<dbReference type="Pfam" id="PF01872">
    <property type="entry name" value="RibD_C"/>
    <property type="match status" value="1"/>
</dbReference>
<name>A0A840BN70_9RHOO</name>
<dbReference type="InterPro" id="IPR002734">
    <property type="entry name" value="RibDG_C"/>
</dbReference>
<feature type="domain" description="Bacterial bifunctional deaminase-reductase C-terminal" evidence="1">
    <location>
        <begin position="9"/>
        <end position="208"/>
    </location>
</feature>
<sequence length="217" mass="23725">MTRVRVESFTISLDGFGAGPDQGLNNPLGVGGTELHQWAFPTQTFQRALFGVDTGTTGIDDEFARRGFTNIGAWILGRNMFSPSRGPWPDLNWKGWWGDEPPYHVPVFVLTHHARPAIEMAGNTTFHFVTGGIVEALDRAREAAGARDVRIGGGANTIQQYLRAGLIDEMHLAIAPVLLGRGERLLEGVDLRAAGFKCVQHVATEKATHVVLRRDAE</sequence>
<dbReference type="EMBL" id="JACIET010000002">
    <property type="protein sequence ID" value="MBB4013112.1"/>
    <property type="molecule type" value="Genomic_DNA"/>
</dbReference>
<dbReference type="Proteomes" id="UP000561045">
    <property type="component" value="Unassembled WGS sequence"/>
</dbReference>
<keyword evidence="3" id="KW-1185">Reference proteome</keyword>
<accession>A0A840BN70</accession>
<dbReference type="SUPFAM" id="SSF53597">
    <property type="entry name" value="Dihydrofolate reductase-like"/>
    <property type="match status" value="1"/>
</dbReference>
<gene>
    <name evidence="2" type="ORF">GGR36_002458</name>
</gene>
<reference evidence="2 3" key="1">
    <citation type="submission" date="2020-08" db="EMBL/GenBank/DDBJ databases">
        <title>Genomic Encyclopedia of Type Strains, Phase IV (KMG-IV): sequencing the most valuable type-strain genomes for metagenomic binning, comparative biology and taxonomic classification.</title>
        <authorList>
            <person name="Goeker M."/>
        </authorList>
    </citation>
    <scope>NUCLEOTIDE SEQUENCE [LARGE SCALE GENOMIC DNA]</scope>
    <source>
        <strain evidence="2 3">DSM 106739</strain>
    </source>
</reference>
<dbReference type="PANTHER" id="PTHR38011:SF12">
    <property type="entry name" value="BIFUNCTIONAL DEAMINASE-REDUCTASE DOMAIN PROTEIN"/>
    <property type="match status" value="1"/>
</dbReference>
<dbReference type="GO" id="GO:0008703">
    <property type="term" value="F:5-amino-6-(5-phosphoribosylamino)uracil reductase activity"/>
    <property type="evidence" value="ECO:0007669"/>
    <property type="project" value="InterPro"/>
</dbReference>
<dbReference type="InterPro" id="IPR050765">
    <property type="entry name" value="Riboflavin_Biosynth_HTPR"/>
</dbReference>
<evidence type="ECO:0000313" key="2">
    <source>
        <dbReference type="EMBL" id="MBB4013112.1"/>
    </source>
</evidence>
<organism evidence="2 3">
    <name type="scientific">Niveibacterium umoris</name>
    <dbReference type="NCBI Taxonomy" id="1193620"/>
    <lineage>
        <taxon>Bacteria</taxon>
        <taxon>Pseudomonadati</taxon>
        <taxon>Pseudomonadota</taxon>
        <taxon>Betaproteobacteria</taxon>
        <taxon>Rhodocyclales</taxon>
        <taxon>Rhodocyclaceae</taxon>
        <taxon>Niveibacterium</taxon>
    </lineage>
</organism>
<dbReference type="GO" id="GO:0009231">
    <property type="term" value="P:riboflavin biosynthetic process"/>
    <property type="evidence" value="ECO:0007669"/>
    <property type="project" value="InterPro"/>
</dbReference>
<dbReference type="Gene3D" id="3.40.430.10">
    <property type="entry name" value="Dihydrofolate Reductase, subunit A"/>
    <property type="match status" value="1"/>
</dbReference>